<dbReference type="InParanoid" id="A0A1Q5PZK7"/>
<dbReference type="OrthoDB" id="4402049at2"/>
<reference evidence="2" key="1">
    <citation type="submission" date="2016-12" db="EMBL/GenBank/DDBJ databases">
        <authorList>
            <person name="Meng X."/>
        </authorList>
    </citation>
    <scope>NUCLEOTIDE SEQUENCE [LARGE SCALE GENOMIC DNA]</scope>
    <source>
        <strain evidence="2">DSM 20732</strain>
    </source>
</reference>
<dbReference type="EMBL" id="MQVS01000001">
    <property type="protein sequence ID" value="OKL52885.1"/>
    <property type="molecule type" value="Genomic_DNA"/>
</dbReference>
<organism evidence="1 2">
    <name type="scientific">Buchananella hordeovulneris</name>
    <dbReference type="NCBI Taxonomy" id="52770"/>
    <lineage>
        <taxon>Bacteria</taxon>
        <taxon>Bacillati</taxon>
        <taxon>Actinomycetota</taxon>
        <taxon>Actinomycetes</taxon>
        <taxon>Actinomycetales</taxon>
        <taxon>Actinomycetaceae</taxon>
        <taxon>Buchananella</taxon>
    </lineage>
</organism>
<sequence>MLLAYIGEIGEPGAYVGPEHKRFNTSPAFGYAGFVLSDDRVRQFGAHFTAKKRELFPEKGSSGEQFEIKGADMFRPRIVDRYPQNVRVFNGLISAIARMGGELFYYAEEKPLGTPKQTRVDPEELEGAAMAQTLDRLARHAERKGENILVLIDQINEKTRLARLQKMYAHILGRATDHHEMRRIIEPPMHVDSLLCANIQMADWIAAIVSRAVDYQLVKESKHEWVTLSRGGVRLPERMFTHESKLHLPRRAVELHGAEIFANTRRIYGASRTGMRVHEVIDPAMSTKMRRMAEAAQSEKTKS</sequence>
<dbReference type="InterPro" id="IPR024524">
    <property type="entry name" value="DUF3800"/>
</dbReference>
<keyword evidence="2" id="KW-1185">Reference proteome</keyword>
<dbReference type="Pfam" id="PF12686">
    <property type="entry name" value="DUF3800"/>
    <property type="match status" value="1"/>
</dbReference>
<evidence type="ECO:0000313" key="2">
    <source>
        <dbReference type="Proteomes" id="UP000185612"/>
    </source>
</evidence>
<dbReference type="AlphaFoldDB" id="A0A1Q5PZK7"/>
<comment type="caution">
    <text evidence="1">The sequence shown here is derived from an EMBL/GenBank/DDBJ whole genome shotgun (WGS) entry which is preliminary data.</text>
</comment>
<accession>A0A1Q5PZK7</accession>
<name>A0A1Q5PZK7_9ACTO</name>
<protein>
    <recommendedName>
        <fullName evidence="3">DUF3800 domain-containing protein</fullName>
    </recommendedName>
</protein>
<gene>
    <name evidence="1" type="ORF">BSZ40_01380</name>
</gene>
<proteinExistence type="predicted"/>
<evidence type="ECO:0008006" key="3">
    <source>
        <dbReference type="Google" id="ProtNLM"/>
    </source>
</evidence>
<dbReference type="Proteomes" id="UP000185612">
    <property type="component" value="Unassembled WGS sequence"/>
</dbReference>
<evidence type="ECO:0000313" key="1">
    <source>
        <dbReference type="EMBL" id="OKL52885.1"/>
    </source>
</evidence>